<dbReference type="Gene3D" id="3.40.50.300">
    <property type="entry name" value="P-loop containing nucleotide triphosphate hydrolases"/>
    <property type="match status" value="1"/>
</dbReference>
<keyword evidence="9" id="KW-0472">Membrane</keyword>
<dbReference type="NCBIfam" id="TIGR01007">
    <property type="entry name" value="eps_fam"/>
    <property type="match status" value="1"/>
</dbReference>
<sequence length="791" mass="88693">MTEQTNDIPQKTQDTALVQEEFITLRDLMTWAVEKWYWFVAAFVAALIVTGVYLMIKEPVYNRYSELLVKEDSHGASLSDGMNAFDGFGLFQSNLNVNNEIIALKSPAVMAEVVGRLHLDVTYSVRRLLRRETLYGVSSPVAVSLPDARSQESLRFDVHLLSDSTVRIDDFVVEGEEQEGTVICNLGDTAATPIGYVCVAAGAAYDSFMEEYGDRAVRVTKSDRFHVVEAFVAALSVGLSEEKSSVVNLSINDRSIQRAEDVLNSVVTVYNELWVKDKNRVAAQTSLFIDERLRLIENELSMVDNDISQFKSRNMLPDIKAATDMYMQQFSTSTAEILELNNRLQMARYLGQYLASGSRNDLLPANSGIESLPVEKQIEEYNALWLQRNSLAANSSEENPLVSDMSKRLAAMRSAITSSVENLISTLELQMDNMKKNEAETVGRLSDNPDQAKYLLSVERQQEVKEALYIFLLQKREENELSRTFTAYNTRIITPPYGSDKPVEPRLPVLLLAVLVAALVLPVGIYVLMQYVNTTVRGKRDMEGLSAPLVGEIPRVDRKKGVDEYEIVVRQGQSNVVNEALRVARTNLEFMMGRENHKVLMTTSFNPGSGKTYITANLAVSFAIKGKRVLLIDLDLRRAVMSRYASSPKRGVATFLSGMDDGLGGLICRGVLHENVDILPVGVIPPNPTELLSDSRFGEMIEQVRGAYDYVFADCPPVDIVADTAVINQYVDMTLFVVRVGLLERSMLTELERMYTEKRYRHLGILLNGTEEKGRYGYKLGYYSRGYYGRE</sequence>
<name>A0A940IF65_9BACT</name>
<keyword evidence="3 11" id="KW-0808">Transferase</keyword>
<evidence type="ECO:0000256" key="7">
    <source>
        <dbReference type="ARBA" id="ARBA00023137"/>
    </source>
</evidence>
<dbReference type="EC" id="2.7.10.2" evidence="2"/>
<dbReference type="PANTHER" id="PTHR32309">
    <property type="entry name" value="TYROSINE-PROTEIN KINASE"/>
    <property type="match status" value="1"/>
</dbReference>
<dbReference type="GO" id="GO:0004715">
    <property type="term" value="F:non-membrane spanning protein tyrosine kinase activity"/>
    <property type="evidence" value="ECO:0007669"/>
    <property type="project" value="UniProtKB-EC"/>
</dbReference>
<dbReference type="InterPro" id="IPR050445">
    <property type="entry name" value="Bact_polysacc_biosynth/exp"/>
</dbReference>
<evidence type="ECO:0000259" key="10">
    <source>
        <dbReference type="Pfam" id="PF13614"/>
    </source>
</evidence>
<evidence type="ECO:0000256" key="1">
    <source>
        <dbReference type="ARBA" id="ARBA00007316"/>
    </source>
</evidence>
<organism evidence="11 12">
    <name type="scientific">Candidatus Aphodosoma intestinipullorum</name>
    <dbReference type="NCBI Taxonomy" id="2840674"/>
    <lineage>
        <taxon>Bacteria</taxon>
        <taxon>Pseudomonadati</taxon>
        <taxon>Bacteroidota</taxon>
        <taxon>Bacteroidia</taxon>
        <taxon>Bacteroidales</taxon>
        <taxon>Candidatus Aphodosoma</taxon>
    </lineage>
</organism>
<accession>A0A940IF65</accession>
<evidence type="ECO:0000313" key="11">
    <source>
        <dbReference type="EMBL" id="MBO8440296.1"/>
    </source>
</evidence>
<evidence type="ECO:0000256" key="6">
    <source>
        <dbReference type="ARBA" id="ARBA00022840"/>
    </source>
</evidence>
<keyword evidence="9" id="KW-1133">Transmembrane helix</keyword>
<gene>
    <name evidence="11" type="ORF">IAC51_06560</name>
</gene>
<evidence type="ECO:0000256" key="4">
    <source>
        <dbReference type="ARBA" id="ARBA00022741"/>
    </source>
</evidence>
<keyword evidence="5" id="KW-0418">Kinase</keyword>
<reference evidence="11" key="2">
    <citation type="journal article" date="2021" name="PeerJ">
        <title>Extensive microbial diversity within the chicken gut microbiome revealed by metagenomics and culture.</title>
        <authorList>
            <person name="Gilroy R."/>
            <person name="Ravi A."/>
            <person name="Getino M."/>
            <person name="Pursley I."/>
            <person name="Horton D.L."/>
            <person name="Alikhan N.F."/>
            <person name="Baker D."/>
            <person name="Gharbi K."/>
            <person name="Hall N."/>
            <person name="Watson M."/>
            <person name="Adriaenssens E.M."/>
            <person name="Foster-Nyarko E."/>
            <person name="Jarju S."/>
            <person name="Secka A."/>
            <person name="Antonio M."/>
            <person name="Oren A."/>
            <person name="Chaudhuri R.R."/>
            <person name="La Ragione R."/>
            <person name="Hildebrand F."/>
            <person name="Pallen M.J."/>
        </authorList>
    </citation>
    <scope>NUCLEOTIDE SEQUENCE</scope>
    <source>
        <strain evidence="11">3924</strain>
    </source>
</reference>
<comment type="similarity">
    <text evidence="1">Belongs to the CpsD/CapB family.</text>
</comment>
<feature type="domain" description="AAA" evidence="10">
    <location>
        <begin position="605"/>
        <end position="722"/>
    </location>
</feature>
<dbReference type="CDD" id="cd05387">
    <property type="entry name" value="BY-kinase"/>
    <property type="match status" value="1"/>
</dbReference>
<feature type="transmembrane region" description="Helical" evidence="9">
    <location>
        <begin position="36"/>
        <end position="56"/>
    </location>
</feature>
<dbReference type="PANTHER" id="PTHR32309:SF13">
    <property type="entry name" value="FERRIC ENTEROBACTIN TRANSPORT PROTEIN FEPE"/>
    <property type="match status" value="1"/>
</dbReference>
<evidence type="ECO:0000256" key="3">
    <source>
        <dbReference type="ARBA" id="ARBA00022679"/>
    </source>
</evidence>
<dbReference type="InterPro" id="IPR005702">
    <property type="entry name" value="Wzc-like_C"/>
</dbReference>
<dbReference type="AlphaFoldDB" id="A0A940IF65"/>
<evidence type="ECO:0000313" key="12">
    <source>
        <dbReference type="Proteomes" id="UP000712007"/>
    </source>
</evidence>
<evidence type="ECO:0000256" key="8">
    <source>
        <dbReference type="ARBA" id="ARBA00051245"/>
    </source>
</evidence>
<proteinExistence type="inferred from homology"/>
<evidence type="ECO:0000256" key="5">
    <source>
        <dbReference type="ARBA" id="ARBA00022777"/>
    </source>
</evidence>
<dbReference type="InterPro" id="IPR027417">
    <property type="entry name" value="P-loop_NTPase"/>
</dbReference>
<evidence type="ECO:0000256" key="2">
    <source>
        <dbReference type="ARBA" id="ARBA00011903"/>
    </source>
</evidence>
<dbReference type="Pfam" id="PF13614">
    <property type="entry name" value="AAA_31"/>
    <property type="match status" value="1"/>
</dbReference>
<dbReference type="GO" id="GO:0005524">
    <property type="term" value="F:ATP binding"/>
    <property type="evidence" value="ECO:0007669"/>
    <property type="project" value="UniProtKB-KW"/>
</dbReference>
<dbReference type="Proteomes" id="UP000712007">
    <property type="component" value="Unassembled WGS sequence"/>
</dbReference>
<comment type="caution">
    <text evidence="11">The sequence shown here is derived from an EMBL/GenBank/DDBJ whole genome shotgun (WGS) entry which is preliminary data.</text>
</comment>
<dbReference type="SUPFAM" id="SSF52540">
    <property type="entry name" value="P-loop containing nucleoside triphosphate hydrolases"/>
    <property type="match status" value="1"/>
</dbReference>
<keyword evidence="4" id="KW-0547">Nucleotide-binding</keyword>
<comment type="catalytic activity">
    <reaction evidence="8">
        <text>L-tyrosyl-[protein] + ATP = O-phospho-L-tyrosyl-[protein] + ADP + H(+)</text>
        <dbReference type="Rhea" id="RHEA:10596"/>
        <dbReference type="Rhea" id="RHEA-COMP:10136"/>
        <dbReference type="Rhea" id="RHEA-COMP:20101"/>
        <dbReference type="ChEBI" id="CHEBI:15378"/>
        <dbReference type="ChEBI" id="CHEBI:30616"/>
        <dbReference type="ChEBI" id="CHEBI:46858"/>
        <dbReference type="ChEBI" id="CHEBI:61978"/>
        <dbReference type="ChEBI" id="CHEBI:456216"/>
        <dbReference type="EC" id="2.7.10.2"/>
    </reaction>
</comment>
<evidence type="ECO:0000256" key="9">
    <source>
        <dbReference type="SAM" id="Phobius"/>
    </source>
</evidence>
<keyword evidence="9" id="KW-0812">Transmembrane</keyword>
<dbReference type="EMBL" id="JADIMV010000112">
    <property type="protein sequence ID" value="MBO8440296.1"/>
    <property type="molecule type" value="Genomic_DNA"/>
</dbReference>
<dbReference type="InterPro" id="IPR025669">
    <property type="entry name" value="AAA_dom"/>
</dbReference>
<keyword evidence="6" id="KW-0067">ATP-binding</keyword>
<reference evidence="11" key="1">
    <citation type="submission" date="2020-10" db="EMBL/GenBank/DDBJ databases">
        <authorList>
            <person name="Gilroy R."/>
        </authorList>
    </citation>
    <scope>NUCLEOTIDE SEQUENCE</scope>
    <source>
        <strain evidence="11">3924</strain>
    </source>
</reference>
<feature type="transmembrane region" description="Helical" evidence="9">
    <location>
        <begin position="509"/>
        <end position="529"/>
    </location>
</feature>
<dbReference type="GO" id="GO:0005886">
    <property type="term" value="C:plasma membrane"/>
    <property type="evidence" value="ECO:0007669"/>
    <property type="project" value="TreeGrafter"/>
</dbReference>
<protein>
    <recommendedName>
        <fullName evidence="2">non-specific protein-tyrosine kinase</fullName>
        <ecNumber evidence="2">2.7.10.2</ecNumber>
    </recommendedName>
</protein>
<keyword evidence="7" id="KW-0829">Tyrosine-protein kinase</keyword>